<sequence>MNNHRNKSLEFVQHERAPGVAAALRELQSCDLSSDAVRLDSVGLGAGPLKVSWWPRQGHVDEGAGLARASFLATSSDGKFAHVLVMARRQSKFQDVWESKEDDEEAELVGWRYYWAKPWMLKTHFLETVSNVRKGIQSVPKEATEDLAGWDLETLVLLPAADASRPQVLLGDPLNLPEYEAMCLRRDHDTKDEKSRSRLRIVLGIASVLGLFAGCRRLIKSMSVSQSYGFVRRAVLADTDVQFVLGPTANIQSSNGTFTARYINARLRLVSDSGTVADVDVAATRDDGGIRPWRVALARMRVGGSIYKLGLQNEYR</sequence>
<dbReference type="AlphaFoldDB" id="A0A813FM83"/>
<reference evidence="1" key="1">
    <citation type="submission" date="2021-02" db="EMBL/GenBank/DDBJ databases">
        <authorList>
            <person name="Dougan E. K."/>
            <person name="Rhodes N."/>
            <person name="Thang M."/>
            <person name="Chan C."/>
        </authorList>
    </citation>
    <scope>NUCLEOTIDE SEQUENCE</scope>
</reference>
<keyword evidence="2" id="KW-1185">Reference proteome</keyword>
<gene>
    <name evidence="1" type="ORF">PGLA1383_LOCUS29283</name>
</gene>
<name>A0A813FM83_POLGL</name>
<proteinExistence type="predicted"/>
<dbReference type="OrthoDB" id="478340at2759"/>
<accession>A0A813FM83</accession>
<protein>
    <submittedName>
        <fullName evidence="1">Uncharacterized protein</fullName>
    </submittedName>
</protein>
<organism evidence="1 2">
    <name type="scientific">Polarella glacialis</name>
    <name type="common">Dinoflagellate</name>
    <dbReference type="NCBI Taxonomy" id="89957"/>
    <lineage>
        <taxon>Eukaryota</taxon>
        <taxon>Sar</taxon>
        <taxon>Alveolata</taxon>
        <taxon>Dinophyceae</taxon>
        <taxon>Suessiales</taxon>
        <taxon>Suessiaceae</taxon>
        <taxon>Polarella</taxon>
    </lineage>
</organism>
<dbReference type="Proteomes" id="UP000654075">
    <property type="component" value="Unassembled WGS sequence"/>
</dbReference>
<evidence type="ECO:0000313" key="2">
    <source>
        <dbReference type="Proteomes" id="UP000654075"/>
    </source>
</evidence>
<evidence type="ECO:0000313" key="1">
    <source>
        <dbReference type="EMBL" id="CAE8611481.1"/>
    </source>
</evidence>
<dbReference type="EMBL" id="CAJNNV010025026">
    <property type="protein sequence ID" value="CAE8611481.1"/>
    <property type="molecule type" value="Genomic_DNA"/>
</dbReference>
<comment type="caution">
    <text evidence="1">The sequence shown here is derived from an EMBL/GenBank/DDBJ whole genome shotgun (WGS) entry which is preliminary data.</text>
</comment>